<name>A0ABY6KP50_9ARAC</name>
<dbReference type="Pfam" id="PF24138">
    <property type="entry name" value="TPR_TNPO3_IPO13_2nd"/>
    <property type="match status" value="1"/>
</dbReference>
<gene>
    <name evidence="1" type="ORF">LAZ67_8000139</name>
</gene>
<evidence type="ECO:0000313" key="1">
    <source>
        <dbReference type="EMBL" id="UYV70641.1"/>
    </source>
</evidence>
<dbReference type="Proteomes" id="UP001235939">
    <property type="component" value="Chromosome 08"/>
</dbReference>
<dbReference type="PANTHER" id="PTHR12363:SF42">
    <property type="entry name" value="TRANSPORTIN-3"/>
    <property type="match status" value="1"/>
</dbReference>
<dbReference type="PANTHER" id="PTHR12363">
    <property type="entry name" value="TRANSPORTIN 3 AND IMPORTIN 13"/>
    <property type="match status" value="1"/>
</dbReference>
<dbReference type="EMBL" id="CP092870">
    <property type="protein sequence ID" value="UYV70641.1"/>
    <property type="molecule type" value="Genomic_DNA"/>
</dbReference>
<dbReference type="InterPro" id="IPR016024">
    <property type="entry name" value="ARM-type_fold"/>
</dbReference>
<organism evidence="1 2">
    <name type="scientific">Cordylochernes scorpioides</name>
    <dbReference type="NCBI Taxonomy" id="51811"/>
    <lineage>
        <taxon>Eukaryota</taxon>
        <taxon>Metazoa</taxon>
        <taxon>Ecdysozoa</taxon>
        <taxon>Arthropoda</taxon>
        <taxon>Chelicerata</taxon>
        <taxon>Arachnida</taxon>
        <taxon>Pseudoscorpiones</taxon>
        <taxon>Cheliferoidea</taxon>
        <taxon>Chernetidae</taxon>
        <taxon>Cordylochernes</taxon>
    </lineage>
</organism>
<sequence>MGSWFSLPNFPEGPDANQEVILKYAFLEMDSQTYQSLATILFEGVYQLFPTYHNSVSNEEIDKDVNYCKIFTDLGESVVVNIIEQPNVNFGNLQTLDILLTCVGHYDYEVAEKTFHFWYTFSELLFKKNNEVLNQVFEPYIKRLIVALCRQCQLDTDHEGIPDERDDFCSFRLRVSDLIKDIIFIVGSSNVFIQMFENLKQQGSSATWDVTEASLFIMASVAKNILPSEREIVPQVLQALLNIPPTSHISILHTSCLLIRELSEWLDQHPEFLEPVIQFLMAKLRQRPLATAAADALQNLCSTCRGQMRSQFARLLEIVQSAESLGLSSEATQGLLKAATSVLIQMPHNLLSEGFCQLCNTQLHPLSEVLHFNEYQCIWYFDNLTQPIYNLFSWVLKSEAKLDPCMWVDNIAIIFRTAIQDRLVMPDGSHPCKAAVQISWPVLSQVLNKYRADVRMAERLCRCLRFLVRCIGRNSDFLLEPLVTQIVQLYQVHFHSCFLYLGSILVDEYGGEPNCHQGLLSMLQAMCSPTFQLLKQPGGFREHPDTVDDLFRLCARFLLRCPLVLLQNPELLMSVVSCGMAGASLDHKEANASVMKFFLELARCGHSRQESPDFPQRRNLVLGLLHEHGQSLVSTLLKASLFDLPTYVLPDIADVLFELVMLDQQVGVIELVCVEPELTTVNVQYMEKWLGEALQTVPLQGIVGPITVTSDQLLEFHYAVSK</sequence>
<dbReference type="SUPFAM" id="SSF48371">
    <property type="entry name" value="ARM repeat"/>
    <property type="match status" value="1"/>
</dbReference>
<keyword evidence="2" id="KW-1185">Reference proteome</keyword>
<dbReference type="InterPro" id="IPR058537">
    <property type="entry name" value="TPR_TNPO3_IPO13_4th"/>
</dbReference>
<reference evidence="1 2" key="1">
    <citation type="submission" date="2022-01" db="EMBL/GenBank/DDBJ databases">
        <title>A chromosomal length assembly of Cordylochernes scorpioides.</title>
        <authorList>
            <person name="Zeh D."/>
            <person name="Zeh J."/>
        </authorList>
    </citation>
    <scope>NUCLEOTIDE SEQUENCE [LARGE SCALE GENOMIC DNA]</scope>
    <source>
        <strain evidence="1">IN4F17</strain>
        <tissue evidence="1">Whole Body</tissue>
    </source>
</reference>
<accession>A0ABY6KP50</accession>
<proteinExistence type="predicted"/>
<dbReference type="Gene3D" id="1.25.10.10">
    <property type="entry name" value="Leucine-rich Repeat Variant"/>
    <property type="match status" value="1"/>
</dbReference>
<dbReference type="Pfam" id="PF24140">
    <property type="entry name" value="TPR_TNPO3_IPO13_3rd"/>
    <property type="match status" value="1"/>
</dbReference>
<dbReference type="InterPro" id="IPR011989">
    <property type="entry name" value="ARM-like"/>
</dbReference>
<dbReference type="InterPro" id="IPR051345">
    <property type="entry name" value="Importin_beta-like_NTR"/>
</dbReference>
<dbReference type="InterPro" id="IPR057941">
    <property type="entry name" value="TPR_TNPO3_IPO13_2nd"/>
</dbReference>
<protein>
    <submittedName>
        <fullName evidence="1">Trn-SR</fullName>
    </submittedName>
</protein>
<dbReference type="InterPro" id="IPR057942">
    <property type="entry name" value="TPR_TNPO3_IPO13_3rd"/>
</dbReference>
<evidence type="ECO:0000313" key="2">
    <source>
        <dbReference type="Proteomes" id="UP001235939"/>
    </source>
</evidence>
<dbReference type="Pfam" id="PF24139">
    <property type="entry name" value="TPR_TNPO3_IPO13_4th"/>
    <property type="match status" value="1"/>
</dbReference>